<comment type="similarity">
    <text evidence="1">Belongs to the NAD(P)H dehydrogenase (quinone) family.</text>
</comment>
<dbReference type="InterPro" id="IPR003680">
    <property type="entry name" value="Flavodoxin_fold"/>
</dbReference>
<protein>
    <submittedName>
        <fullName evidence="4">NAD(P)H-dependent oxidoreductase</fullName>
        <ecNumber evidence="4">1.-.-.-</ecNumber>
        <ecNumber evidence="4">1.6.99.-</ecNumber>
    </submittedName>
</protein>
<evidence type="ECO:0000259" key="3">
    <source>
        <dbReference type="Pfam" id="PF02525"/>
    </source>
</evidence>
<dbReference type="EMBL" id="JBHUOZ010000001">
    <property type="protein sequence ID" value="MFD2918382.1"/>
    <property type="molecule type" value="Genomic_DNA"/>
</dbReference>
<dbReference type="GO" id="GO:0016491">
    <property type="term" value="F:oxidoreductase activity"/>
    <property type="evidence" value="ECO:0007669"/>
    <property type="project" value="UniProtKB-KW"/>
</dbReference>
<dbReference type="Gene3D" id="3.40.50.360">
    <property type="match status" value="1"/>
</dbReference>
<keyword evidence="2 4" id="KW-0560">Oxidoreductase</keyword>
<proteinExistence type="inferred from homology"/>
<dbReference type="Proteomes" id="UP001597511">
    <property type="component" value="Unassembled WGS sequence"/>
</dbReference>
<evidence type="ECO:0000313" key="5">
    <source>
        <dbReference type="Proteomes" id="UP001597511"/>
    </source>
</evidence>
<name>A0ABW5ZZI5_9BACT</name>
<sequence>MKILIVFAHPEEKSFNAAMFQTAIKTLAKEGHEVKISDLYKMNFDAVSGKENFTILKNPEYFKQQEEELYASLDNTFSVEISAEQEKVEWCDVMIWQFPLYWFSVPAILKGWTDKIFSMGKFYDNGKIFNTGYSVGKKAMLAITTGGPEKNYVHDKYGDIHSILFPISRGIFEFLGFSVLKPEVVYSVERLSQEQRKTVLDNWAQRLKNIDKEKILN</sequence>
<dbReference type="PANTHER" id="PTHR10204">
    <property type="entry name" value="NAD P H OXIDOREDUCTASE-RELATED"/>
    <property type="match status" value="1"/>
</dbReference>
<gene>
    <name evidence="4" type="ORF">ACFS6H_01595</name>
</gene>
<dbReference type="InterPro" id="IPR029039">
    <property type="entry name" value="Flavoprotein-like_sf"/>
</dbReference>
<evidence type="ECO:0000313" key="4">
    <source>
        <dbReference type="EMBL" id="MFD2918382.1"/>
    </source>
</evidence>
<evidence type="ECO:0000256" key="1">
    <source>
        <dbReference type="ARBA" id="ARBA00006252"/>
    </source>
</evidence>
<keyword evidence="5" id="KW-1185">Reference proteome</keyword>
<comment type="caution">
    <text evidence="4">The sequence shown here is derived from an EMBL/GenBank/DDBJ whole genome shotgun (WGS) entry which is preliminary data.</text>
</comment>
<organism evidence="4 5">
    <name type="scientific">Terrimonas rubra</name>
    <dbReference type="NCBI Taxonomy" id="1035890"/>
    <lineage>
        <taxon>Bacteria</taxon>
        <taxon>Pseudomonadati</taxon>
        <taxon>Bacteroidota</taxon>
        <taxon>Chitinophagia</taxon>
        <taxon>Chitinophagales</taxon>
        <taxon>Chitinophagaceae</taxon>
        <taxon>Terrimonas</taxon>
    </lineage>
</organism>
<dbReference type="RefSeq" id="WP_386094405.1">
    <property type="nucleotide sequence ID" value="NZ_JBHUOZ010000001.1"/>
</dbReference>
<reference evidence="5" key="1">
    <citation type="journal article" date="2019" name="Int. J. Syst. Evol. Microbiol.">
        <title>The Global Catalogue of Microorganisms (GCM) 10K type strain sequencing project: providing services to taxonomists for standard genome sequencing and annotation.</title>
        <authorList>
            <consortium name="The Broad Institute Genomics Platform"/>
            <consortium name="The Broad Institute Genome Sequencing Center for Infectious Disease"/>
            <person name="Wu L."/>
            <person name="Ma J."/>
        </authorList>
    </citation>
    <scope>NUCLEOTIDE SEQUENCE [LARGE SCALE GENOMIC DNA]</scope>
    <source>
        <strain evidence="5">KCTC 23299</strain>
    </source>
</reference>
<evidence type="ECO:0000256" key="2">
    <source>
        <dbReference type="ARBA" id="ARBA00023002"/>
    </source>
</evidence>
<dbReference type="InterPro" id="IPR051545">
    <property type="entry name" value="NAD(P)H_dehydrogenase_qn"/>
</dbReference>
<dbReference type="PANTHER" id="PTHR10204:SF34">
    <property type="entry name" value="NAD(P)H DEHYDROGENASE [QUINONE] 1 ISOFORM 1"/>
    <property type="match status" value="1"/>
</dbReference>
<dbReference type="EC" id="1.-.-.-" evidence="4"/>
<dbReference type="SUPFAM" id="SSF52218">
    <property type="entry name" value="Flavoproteins"/>
    <property type="match status" value="1"/>
</dbReference>
<feature type="domain" description="Flavodoxin-like fold" evidence="3">
    <location>
        <begin position="1"/>
        <end position="207"/>
    </location>
</feature>
<dbReference type="Pfam" id="PF02525">
    <property type="entry name" value="Flavodoxin_2"/>
    <property type="match status" value="1"/>
</dbReference>
<dbReference type="EC" id="1.6.99.-" evidence="4"/>
<accession>A0ABW5ZZI5</accession>